<organism evidence="1 2">
    <name type="scientific">Desulfolutivibrio sulfodismutans</name>
    <dbReference type="NCBI Taxonomy" id="63561"/>
    <lineage>
        <taxon>Bacteria</taxon>
        <taxon>Pseudomonadati</taxon>
        <taxon>Thermodesulfobacteriota</taxon>
        <taxon>Desulfovibrionia</taxon>
        <taxon>Desulfovibrionales</taxon>
        <taxon>Desulfovibrionaceae</taxon>
        <taxon>Desulfolutivibrio</taxon>
    </lineage>
</organism>
<evidence type="ECO:0000313" key="2">
    <source>
        <dbReference type="Proteomes" id="UP000469724"/>
    </source>
</evidence>
<reference evidence="1 2" key="1">
    <citation type="submission" date="2020-02" db="EMBL/GenBank/DDBJ databases">
        <title>Comparative genomics of sulfur disproportionating microorganisms.</title>
        <authorList>
            <person name="Ward L.M."/>
            <person name="Bertran E."/>
            <person name="Johnston D.T."/>
        </authorList>
    </citation>
    <scope>NUCLEOTIDE SEQUENCE [LARGE SCALE GENOMIC DNA]</scope>
    <source>
        <strain evidence="1 2">DSM 3696</strain>
    </source>
</reference>
<sequence>MTLLFDDTKKLEKALGEEAASVLIGILEKQGEEAKRELATKADIDVKLAQVKAEIIKWVAGLMLAQTAIIAALKLFG</sequence>
<dbReference type="RefSeq" id="WP_163302596.1">
    <property type="nucleotide sequence ID" value="NZ_JAAGRQ010000051.1"/>
</dbReference>
<gene>
    <name evidence="1" type="ORF">G3N56_12360</name>
</gene>
<protein>
    <recommendedName>
        <fullName evidence="3">DUF1640 domain-containing protein</fullName>
    </recommendedName>
</protein>
<proteinExistence type="predicted"/>
<accession>A0A7K3NMV1</accession>
<dbReference type="EMBL" id="JAAGRQ010000051">
    <property type="protein sequence ID" value="NDY57526.1"/>
    <property type="molecule type" value="Genomic_DNA"/>
</dbReference>
<dbReference type="Proteomes" id="UP000469724">
    <property type="component" value="Unassembled WGS sequence"/>
</dbReference>
<evidence type="ECO:0000313" key="1">
    <source>
        <dbReference type="EMBL" id="NDY57526.1"/>
    </source>
</evidence>
<keyword evidence="2" id="KW-1185">Reference proteome</keyword>
<dbReference type="AlphaFoldDB" id="A0A7K3NMV1"/>
<name>A0A7K3NMV1_9BACT</name>
<comment type="caution">
    <text evidence="1">The sequence shown here is derived from an EMBL/GenBank/DDBJ whole genome shotgun (WGS) entry which is preliminary data.</text>
</comment>
<evidence type="ECO:0008006" key="3">
    <source>
        <dbReference type="Google" id="ProtNLM"/>
    </source>
</evidence>